<organism evidence="1 2">
    <name type="scientific">Zoarces viviparus</name>
    <name type="common">Viviparous eelpout</name>
    <name type="synonym">Blennius viviparus</name>
    <dbReference type="NCBI Taxonomy" id="48416"/>
    <lineage>
        <taxon>Eukaryota</taxon>
        <taxon>Metazoa</taxon>
        <taxon>Chordata</taxon>
        <taxon>Craniata</taxon>
        <taxon>Vertebrata</taxon>
        <taxon>Euteleostomi</taxon>
        <taxon>Actinopterygii</taxon>
        <taxon>Neopterygii</taxon>
        <taxon>Teleostei</taxon>
        <taxon>Neoteleostei</taxon>
        <taxon>Acanthomorphata</taxon>
        <taxon>Eupercaria</taxon>
        <taxon>Perciformes</taxon>
        <taxon>Cottioidei</taxon>
        <taxon>Zoarcales</taxon>
        <taxon>Zoarcidae</taxon>
        <taxon>Zoarcinae</taxon>
        <taxon>Zoarces</taxon>
    </lineage>
</organism>
<proteinExistence type="predicted"/>
<sequence length="97" mass="10243">MCGGSRPLKGSHHVLQAPYTCRPDSIEHRGIHLSPTLPPLGFTSSHLSIIQRQSNYGLEPEPSIAAVMHGSWAGNDGIAAVTLLIIAQHSVITGAVL</sequence>
<accession>A0AAW1F5M7</accession>
<protein>
    <recommendedName>
        <fullName evidence="3">Cytochrome-c oxidase</fullName>
    </recommendedName>
</protein>
<gene>
    <name evidence="1" type="ORF">VZT92_011739</name>
</gene>
<dbReference type="Proteomes" id="UP001488805">
    <property type="component" value="Unassembled WGS sequence"/>
</dbReference>
<reference evidence="1 2" key="1">
    <citation type="journal article" date="2024" name="Genome Biol. Evol.">
        <title>Chromosome-level genome assembly of the viviparous eelpout Zoarces viviparus.</title>
        <authorList>
            <person name="Fuhrmann N."/>
            <person name="Brasseur M.V."/>
            <person name="Bakowski C.E."/>
            <person name="Podsiadlowski L."/>
            <person name="Prost S."/>
            <person name="Krehenwinkel H."/>
            <person name="Mayer C."/>
        </authorList>
    </citation>
    <scope>NUCLEOTIDE SEQUENCE [LARGE SCALE GENOMIC DNA]</scope>
    <source>
        <strain evidence="1">NO-MEL_2022_Ind0_liver</strain>
    </source>
</reference>
<evidence type="ECO:0008006" key="3">
    <source>
        <dbReference type="Google" id="ProtNLM"/>
    </source>
</evidence>
<evidence type="ECO:0000313" key="2">
    <source>
        <dbReference type="Proteomes" id="UP001488805"/>
    </source>
</evidence>
<dbReference type="EMBL" id="JBCEZU010000100">
    <property type="protein sequence ID" value="KAK9530219.1"/>
    <property type="molecule type" value="Genomic_DNA"/>
</dbReference>
<keyword evidence="2" id="KW-1185">Reference proteome</keyword>
<name>A0AAW1F5M7_ZOAVI</name>
<evidence type="ECO:0000313" key="1">
    <source>
        <dbReference type="EMBL" id="KAK9530219.1"/>
    </source>
</evidence>
<comment type="caution">
    <text evidence="1">The sequence shown here is derived from an EMBL/GenBank/DDBJ whole genome shotgun (WGS) entry which is preliminary data.</text>
</comment>
<dbReference type="AlphaFoldDB" id="A0AAW1F5M7"/>